<evidence type="ECO:0000256" key="4">
    <source>
        <dbReference type="ARBA" id="ARBA00022679"/>
    </source>
</evidence>
<dbReference type="PANTHER" id="PTHR43711:SF26">
    <property type="entry name" value="SENSOR HISTIDINE KINASE RCSC"/>
    <property type="match status" value="1"/>
</dbReference>
<dbReference type="InterPro" id="IPR005467">
    <property type="entry name" value="His_kinase_dom"/>
</dbReference>
<feature type="transmembrane region" description="Helical" evidence="7">
    <location>
        <begin position="21"/>
        <end position="43"/>
    </location>
</feature>
<dbReference type="Pfam" id="PF00512">
    <property type="entry name" value="HisKA"/>
    <property type="match status" value="1"/>
</dbReference>
<dbReference type="PANTHER" id="PTHR43711">
    <property type="entry name" value="TWO-COMPONENT HISTIDINE KINASE"/>
    <property type="match status" value="1"/>
</dbReference>
<accession>A0A178MJH1</accession>
<dbReference type="SUPFAM" id="SSF55874">
    <property type="entry name" value="ATPase domain of HSP90 chaperone/DNA topoisomerase II/histidine kinase"/>
    <property type="match status" value="1"/>
</dbReference>
<keyword evidence="10" id="KW-1185">Reference proteome</keyword>
<feature type="domain" description="Histidine kinase" evidence="8">
    <location>
        <begin position="109"/>
        <end position="335"/>
    </location>
</feature>
<dbReference type="CDD" id="cd16922">
    <property type="entry name" value="HATPase_EvgS-ArcB-TorS-like"/>
    <property type="match status" value="1"/>
</dbReference>
<evidence type="ECO:0000313" key="9">
    <source>
        <dbReference type="EMBL" id="OAN48258.1"/>
    </source>
</evidence>
<keyword evidence="3" id="KW-0597">Phosphoprotein</keyword>
<keyword evidence="4" id="KW-0808">Transferase</keyword>
<dbReference type="Gene3D" id="1.10.287.130">
    <property type="match status" value="1"/>
</dbReference>
<organism evidence="9 10">
    <name type="scientific">Chloroflexus islandicus</name>
    <dbReference type="NCBI Taxonomy" id="1707952"/>
    <lineage>
        <taxon>Bacteria</taxon>
        <taxon>Bacillati</taxon>
        <taxon>Chloroflexota</taxon>
        <taxon>Chloroflexia</taxon>
        <taxon>Chloroflexales</taxon>
        <taxon>Chloroflexineae</taxon>
        <taxon>Chloroflexaceae</taxon>
        <taxon>Chloroflexus</taxon>
    </lineage>
</organism>
<evidence type="ECO:0000259" key="8">
    <source>
        <dbReference type="PROSITE" id="PS50109"/>
    </source>
</evidence>
<proteinExistence type="predicted"/>
<dbReference type="Proteomes" id="UP000078287">
    <property type="component" value="Unassembled WGS sequence"/>
</dbReference>
<evidence type="ECO:0000313" key="10">
    <source>
        <dbReference type="Proteomes" id="UP000078287"/>
    </source>
</evidence>
<dbReference type="GO" id="GO:0000155">
    <property type="term" value="F:phosphorelay sensor kinase activity"/>
    <property type="evidence" value="ECO:0007669"/>
    <property type="project" value="InterPro"/>
</dbReference>
<name>A0A178MJH1_9CHLR</name>
<comment type="catalytic activity">
    <reaction evidence="1">
        <text>ATP + protein L-histidine = ADP + protein N-phospho-L-histidine.</text>
        <dbReference type="EC" id="2.7.13.3"/>
    </reaction>
</comment>
<dbReference type="STRING" id="1707952.A6A03_08705"/>
<dbReference type="EMBL" id="LWQS01000033">
    <property type="protein sequence ID" value="OAN48258.1"/>
    <property type="molecule type" value="Genomic_DNA"/>
</dbReference>
<reference evidence="9 10" key="1">
    <citation type="submission" date="2016-04" db="EMBL/GenBank/DDBJ databases">
        <title>Chloroflexus islandicus sp. nov., a thermophilic filamentous anoxygenic phototrophic bacterium from geyser Strokkur (Iceland).</title>
        <authorList>
            <person name="Gaisin V.A."/>
            <person name="Kalashnikov A.M."/>
            <person name="Sukhacheva M.V."/>
            <person name="Grouzdev D.S."/>
            <person name="Ivanov T.M."/>
            <person name="Kuznetsov B."/>
            <person name="Gorlenko V.M."/>
        </authorList>
    </citation>
    <scope>NUCLEOTIDE SEQUENCE [LARGE SCALE GENOMIC DNA]</scope>
    <source>
        <strain evidence="10">isl-2</strain>
    </source>
</reference>
<dbReference type="EC" id="2.7.13.3" evidence="2"/>
<gene>
    <name evidence="9" type="ORF">A6A03_08705</name>
</gene>
<evidence type="ECO:0000256" key="3">
    <source>
        <dbReference type="ARBA" id="ARBA00022553"/>
    </source>
</evidence>
<dbReference type="InterPro" id="IPR036890">
    <property type="entry name" value="HATPase_C_sf"/>
</dbReference>
<keyword evidence="7" id="KW-0472">Membrane</keyword>
<dbReference type="SMART" id="SM00388">
    <property type="entry name" value="HisKA"/>
    <property type="match status" value="1"/>
</dbReference>
<dbReference type="Gene3D" id="3.30.565.10">
    <property type="entry name" value="Histidine kinase-like ATPase, C-terminal domain"/>
    <property type="match status" value="1"/>
</dbReference>
<keyword evidence="7" id="KW-1133">Transmembrane helix</keyword>
<dbReference type="CDD" id="cd00082">
    <property type="entry name" value="HisKA"/>
    <property type="match status" value="1"/>
</dbReference>
<protein>
    <recommendedName>
        <fullName evidence="2">histidine kinase</fullName>
        <ecNumber evidence="2">2.7.13.3</ecNumber>
    </recommendedName>
</protein>
<dbReference type="InterPro" id="IPR003661">
    <property type="entry name" value="HisK_dim/P_dom"/>
</dbReference>
<dbReference type="Pfam" id="PF02518">
    <property type="entry name" value="HATPase_c"/>
    <property type="match status" value="1"/>
</dbReference>
<evidence type="ECO:0000256" key="1">
    <source>
        <dbReference type="ARBA" id="ARBA00000085"/>
    </source>
</evidence>
<evidence type="ECO:0000256" key="6">
    <source>
        <dbReference type="ARBA" id="ARBA00023012"/>
    </source>
</evidence>
<dbReference type="InterPro" id="IPR004358">
    <property type="entry name" value="Sig_transdc_His_kin-like_C"/>
</dbReference>
<keyword evidence="5" id="KW-0418">Kinase</keyword>
<comment type="caution">
    <text evidence="9">The sequence shown here is derived from an EMBL/GenBank/DDBJ whole genome shotgun (WGS) entry which is preliminary data.</text>
</comment>
<dbReference type="PRINTS" id="PR00344">
    <property type="entry name" value="BCTRLSENSOR"/>
</dbReference>
<evidence type="ECO:0000256" key="5">
    <source>
        <dbReference type="ARBA" id="ARBA00022777"/>
    </source>
</evidence>
<dbReference type="SMART" id="SM00387">
    <property type="entry name" value="HATPase_c"/>
    <property type="match status" value="1"/>
</dbReference>
<dbReference type="FunFam" id="1.10.287.130:FF:000001">
    <property type="entry name" value="Two-component sensor histidine kinase"/>
    <property type="match status" value="1"/>
</dbReference>
<keyword evidence="7" id="KW-0812">Transmembrane</keyword>
<dbReference type="AlphaFoldDB" id="A0A178MJH1"/>
<dbReference type="InterPro" id="IPR050736">
    <property type="entry name" value="Sensor_HK_Regulatory"/>
</dbReference>
<sequence length="347" mass="37708">MGEGSLKHAVLWLKQWLWLPLAPWHRVALLLLGVVFASAAIALAFGSGWWLAALAGLGGISVALAWYSWHERAQREELQRHLVDLERELIEARAAATVAMRAKSAFLANMSHELRTPLNTIIGYSELLHEDAQEGALSPEQAITRLQRIREAAGQLLSLINDVLDLARLEAGEVVVSRERWPLGLLIDEVQTAIAPLANMHSNRLSIDLAVDPATIIEVDRAKVRQILLHLLQNAVKFTRQGEIRLAVAIRDAGEGPAVLSLSVSDTGIGMSREQLDVLFEPFVRFDEALTQRHSGAGISLAIAQRLCMVMGGTIAATSQPGKGATFLVTIPLVAARAPLAIAVNEQ</sequence>
<feature type="transmembrane region" description="Helical" evidence="7">
    <location>
        <begin position="49"/>
        <end position="69"/>
    </location>
</feature>
<dbReference type="InterPro" id="IPR003594">
    <property type="entry name" value="HATPase_dom"/>
</dbReference>
<dbReference type="PROSITE" id="PS50109">
    <property type="entry name" value="HIS_KIN"/>
    <property type="match status" value="1"/>
</dbReference>
<dbReference type="InterPro" id="IPR036097">
    <property type="entry name" value="HisK_dim/P_sf"/>
</dbReference>
<dbReference type="SUPFAM" id="SSF47384">
    <property type="entry name" value="Homodimeric domain of signal transducing histidine kinase"/>
    <property type="match status" value="1"/>
</dbReference>
<keyword evidence="6" id="KW-0902">Two-component regulatory system</keyword>
<evidence type="ECO:0000256" key="7">
    <source>
        <dbReference type="SAM" id="Phobius"/>
    </source>
</evidence>
<evidence type="ECO:0000256" key="2">
    <source>
        <dbReference type="ARBA" id="ARBA00012438"/>
    </source>
</evidence>